<organism evidence="2 3">
    <name type="scientific">Phlyctema vagabunda</name>
    <dbReference type="NCBI Taxonomy" id="108571"/>
    <lineage>
        <taxon>Eukaryota</taxon>
        <taxon>Fungi</taxon>
        <taxon>Dikarya</taxon>
        <taxon>Ascomycota</taxon>
        <taxon>Pezizomycotina</taxon>
        <taxon>Leotiomycetes</taxon>
        <taxon>Helotiales</taxon>
        <taxon>Dermateaceae</taxon>
        <taxon>Phlyctema</taxon>
    </lineage>
</organism>
<feature type="non-terminal residue" evidence="2">
    <location>
        <position position="1"/>
    </location>
</feature>
<evidence type="ECO:0000256" key="1">
    <source>
        <dbReference type="SAM" id="MobiDB-lite"/>
    </source>
</evidence>
<proteinExistence type="predicted"/>
<feature type="compositionally biased region" description="Low complexity" evidence="1">
    <location>
        <begin position="24"/>
        <end position="44"/>
    </location>
</feature>
<feature type="compositionally biased region" description="Polar residues" evidence="1">
    <location>
        <begin position="45"/>
        <end position="67"/>
    </location>
</feature>
<name>A0ABR4PNG3_9HELO</name>
<feature type="compositionally biased region" description="Low complexity" evidence="1">
    <location>
        <begin position="75"/>
        <end position="89"/>
    </location>
</feature>
<comment type="caution">
    <text evidence="2">The sequence shown here is derived from an EMBL/GenBank/DDBJ whole genome shotgun (WGS) entry which is preliminary data.</text>
</comment>
<keyword evidence="3" id="KW-1185">Reference proteome</keyword>
<dbReference type="EMBL" id="JBFCZG010000003">
    <property type="protein sequence ID" value="KAL3424875.1"/>
    <property type="molecule type" value="Genomic_DNA"/>
</dbReference>
<protein>
    <submittedName>
        <fullName evidence="2">Uncharacterized protein</fullName>
    </submittedName>
</protein>
<evidence type="ECO:0000313" key="2">
    <source>
        <dbReference type="EMBL" id="KAL3424875.1"/>
    </source>
</evidence>
<accession>A0ABR4PNG3</accession>
<sequence>LNSNSLFTPTPEFEIFNCQRNIMSGKGQNSSSGASGKSGSSGNSFTPYETTGRGTNSQGNNWDTRTQPAGDAYHYSNNDGSYYYSNGDGSKYHNSGTGEAKYTAPDGNVYKK</sequence>
<reference evidence="2 3" key="1">
    <citation type="submission" date="2024-06" db="EMBL/GenBank/DDBJ databases">
        <title>Complete genome of Phlyctema vagabunda strain 19-DSS-EL-015.</title>
        <authorList>
            <person name="Fiorenzani C."/>
        </authorList>
    </citation>
    <scope>NUCLEOTIDE SEQUENCE [LARGE SCALE GENOMIC DNA]</scope>
    <source>
        <strain evidence="2 3">19-DSS-EL-015</strain>
    </source>
</reference>
<evidence type="ECO:0000313" key="3">
    <source>
        <dbReference type="Proteomes" id="UP001629113"/>
    </source>
</evidence>
<feature type="region of interest" description="Disordered" evidence="1">
    <location>
        <begin position="18"/>
        <end position="112"/>
    </location>
</feature>
<dbReference type="Proteomes" id="UP001629113">
    <property type="component" value="Unassembled WGS sequence"/>
</dbReference>
<gene>
    <name evidence="2" type="ORF">PVAG01_04156</name>
</gene>